<dbReference type="EMBL" id="CAMAPF010000094">
    <property type="protein sequence ID" value="CAH9097609.1"/>
    <property type="molecule type" value="Genomic_DNA"/>
</dbReference>
<protein>
    <submittedName>
        <fullName evidence="2">Uncharacterized protein</fullName>
    </submittedName>
</protein>
<keyword evidence="1" id="KW-0812">Transmembrane</keyword>
<feature type="transmembrane region" description="Helical" evidence="1">
    <location>
        <begin position="95"/>
        <end position="115"/>
    </location>
</feature>
<feature type="transmembrane region" description="Helical" evidence="1">
    <location>
        <begin position="20"/>
        <end position="48"/>
    </location>
</feature>
<evidence type="ECO:0000313" key="2">
    <source>
        <dbReference type="EMBL" id="CAH9097609.1"/>
    </source>
</evidence>
<dbReference type="Proteomes" id="UP001152523">
    <property type="component" value="Unassembled WGS sequence"/>
</dbReference>
<gene>
    <name evidence="2" type="ORF">CEPIT_LOCUS14119</name>
</gene>
<proteinExistence type="predicted"/>
<name>A0AAV0DGX1_9ASTE</name>
<reference evidence="2" key="1">
    <citation type="submission" date="2022-07" db="EMBL/GenBank/DDBJ databases">
        <authorList>
            <person name="Macas J."/>
            <person name="Novak P."/>
            <person name="Neumann P."/>
        </authorList>
    </citation>
    <scope>NUCLEOTIDE SEQUENCE</scope>
</reference>
<dbReference type="AlphaFoldDB" id="A0AAV0DGX1"/>
<feature type="transmembrane region" description="Helical" evidence="1">
    <location>
        <begin position="69"/>
        <end position="89"/>
    </location>
</feature>
<accession>A0AAV0DGX1</accession>
<organism evidence="2 3">
    <name type="scientific">Cuscuta epithymum</name>
    <dbReference type="NCBI Taxonomy" id="186058"/>
    <lineage>
        <taxon>Eukaryota</taxon>
        <taxon>Viridiplantae</taxon>
        <taxon>Streptophyta</taxon>
        <taxon>Embryophyta</taxon>
        <taxon>Tracheophyta</taxon>
        <taxon>Spermatophyta</taxon>
        <taxon>Magnoliopsida</taxon>
        <taxon>eudicotyledons</taxon>
        <taxon>Gunneridae</taxon>
        <taxon>Pentapetalae</taxon>
        <taxon>asterids</taxon>
        <taxon>lamiids</taxon>
        <taxon>Solanales</taxon>
        <taxon>Convolvulaceae</taxon>
        <taxon>Cuscuteae</taxon>
        <taxon>Cuscuta</taxon>
        <taxon>Cuscuta subgen. Cuscuta</taxon>
    </lineage>
</organism>
<keyword evidence="1" id="KW-0472">Membrane</keyword>
<keyword evidence="1" id="KW-1133">Transmembrane helix</keyword>
<sequence>MPFVWNLGSVNMLSGGVSHGIWFLTAICKGSGLGATILIGFRQVWILCTGDQRAKPPCNCSVLFPNSSGFHYTCLCASSLVGSVVLVAGGQAKGYFIGAAFCCVMDLIFLSLYYYRMTRDSSSTNA</sequence>
<evidence type="ECO:0000256" key="1">
    <source>
        <dbReference type="SAM" id="Phobius"/>
    </source>
</evidence>
<comment type="caution">
    <text evidence="2">The sequence shown here is derived from an EMBL/GenBank/DDBJ whole genome shotgun (WGS) entry which is preliminary data.</text>
</comment>
<evidence type="ECO:0000313" key="3">
    <source>
        <dbReference type="Proteomes" id="UP001152523"/>
    </source>
</evidence>
<keyword evidence="3" id="KW-1185">Reference proteome</keyword>